<dbReference type="SUPFAM" id="SSF161111">
    <property type="entry name" value="Cation efflux protein transmembrane domain-like"/>
    <property type="match status" value="1"/>
</dbReference>
<dbReference type="Pfam" id="PF01545">
    <property type="entry name" value="Cation_efflux"/>
    <property type="match status" value="1"/>
</dbReference>
<evidence type="ECO:0000256" key="4">
    <source>
        <dbReference type="ARBA" id="ARBA00022692"/>
    </source>
</evidence>
<dbReference type="InterPro" id="IPR058533">
    <property type="entry name" value="Cation_efflux_TM"/>
</dbReference>
<evidence type="ECO:0000259" key="15">
    <source>
        <dbReference type="Pfam" id="PF16916"/>
    </source>
</evidence>
<evidence type="ECO:0008006" key="17">
    <source>
        <dbReference type="Google" id="ProtNLM"/>
    </source>
</evidence>
<evidence type="ECO:0000256" key="1">
    <source>
        <dbReference type="ARBA" id="ARBA00004638"/>
    </source>
</evidence>
<evidence type="ECO:0000256" key="5">
    <source>
        <dbReference type="ARBA" id="ARBA00022723"/>
    </source>
</evidence>
<dbReference type="InterPro" id="IPR050681">
    <property type="entry name" value="CDF/SLC30A"/>
</dbReference>
<evidence type="ECO:0000256" key="6">
    <source>
        <dbReference type="ARBA" id="ARBA00022833"/>
    </source>
</evidence>
<feature type="transmembrane region" description="Helical" evidence="13">
    <location>
        <begin position="184"/>
        <end position="203"/>
    </location>
</feature>
<keyword evidence="6" id="KW-0862">Zinc</keyword>
<evidence type="ECO:0000256" key="11">
    <source>
        <dbReference type="ARBA" id="ARBA00023329"/>
    </source>
</evidence>
<dbReference type="GO" id="GO:0005385">
    <property type="term" value="F:zinc ion transmembrane transporter activity"/>
    <property type="evidence" value="ECO:0007669"/>
    <property type="project" value="UniProtKB-ARBA"/>
</dbReference>
<protein>
    <recommendedName>
        <fullName evidence="17">Zinc transporter 8</fullName>
    </recommendedName>
</protein>
<dbReference type="EMBL" id="JARGDH010000005">
    <property type="protein sequence ID" value="KAL0268625.1"/>
    <property type="molecule type" value="Genomic_DNA"/>
</dbReference>
<evidence type="ECO:0000256" key="2">
    <source>
        <dbReference type="ARBA" id="ARBA00008873"/>
    </source>
</evidence>
<feature type="transmembrane region" description="Helical" evidence="13">
    <location>
        <begin position="107"/>
        <end position="128"/>
    </location>
</feature>
<feature type="domain" description="Cation efflux protein cytoplasmic" evidence="15">
    <location>
        <begin position="296"/>
        <end position="370"/>
    </location>
</feature>
<feature type="transmembrane region" description="Helical" evidence="13">
    <location>
        <begin position="234"/>
        <end position="257"/>
    </location>
</feature>
<organism evidence="16">
    <name type="scientific">Menopon gallinae</name>
    <name type="common">poultry shaft louse</name>
    <dbReference type="NCBI Taxonomy" id="328185"/>
    <lineage>
        <taxon>Eukaryota</taxon>
        <taxon>Metazoa</taxon>
        <taxon>Ecdysozoa</taxon>
        <taxon>Arthropoda</taxon>
        <taxon>Hexapoda</taxon>
        <taxon>Insecta</taxon>
        <taxon>Pterygota</taxon>
        <taxon>Neoptera</taxon>
        <taxon>Paraneoptera</taxon>
        <taxon>Psocodea</taxon>
        <taxon>Troctomorpha</taxon>
        <taxon>Phthiraptera</taxon>
        <taxon>Amblycera</taxon>
        <taxon>Menoponidae</taxon>
        <taxon>Menopon</taxon>
    </lineage>
</organism>
<dbReference type="PANTHER" id="PTHR11562:SF17">
    <property type="entry name" value="RE54080P-RELATED"/>
    <property type="match status" value="1"/>
</dbReference>
<evidence type="ECO:0000256" key="10">
    <source>
        <dbReference type="ARBA" id="ARBA00023136"/>
    </source>
</evidence>
<dbReference type="FunFam" id="1.20.1510.10:FF:000002">
    <property type="entry name" value="zinc transporter 3 isoform X1"/>
    <property type="match status" value="1"/>
</dbReference>
<dbReference type="PANTHER" id="PTHR11562">
    <property type="entry name" value="CATION EFFLUX PROTEIN/ ZINC TRANSPORTER"/>
    <property type="match status" value="1"/>
</dbReference>
<reference evidence="16" key="1">
    <citation type="journal article" date="2024" name="Gigascience">
        <title>Chromosome-level genome of the poultry shaft louse Menopon gallinae provides insight into the host-switching and adaptive evolution of parasitic lice.</title>
        <authorList>
            <person name="Xu Y."/>
            <person name="Ma L."/>
            <person name="Liu S."/>
            <person name="Liang Y."/>
            <person name="Liu Q."/>
            <person name="He Z."/>
            <person name="Tian L."/>
            <person name="Duan Y."/>
            <person name="Cai W."/>
            <person name="Li H."/>
            <person name="Song F."/>
        </authorList>
    </citation>
    <scope>NUCLEOTIDE SEQUENCE</scope>
    <source>
        <strain evidence="16">Cailab_2023a</strain>
    </source>
</reference>
<proteinExistence type="inferred from homology"/>
<dbReference type="GO" id="GO:0030658">
    <property type="term" value="C:transport vesicle membrane"/>
    <property type="evidence" value="ECO:0007669"/>
    <property type="project" value="UniProtKB-SubCell"/>
</dbReference>
<evidence type="ECO:0000256" key="12">
    <source>
        <dbReference type="ARBA" id="ARBA00048349"/>
    </source>
</evidence>
<comment type="subcellular location">
    <subcellularLocation>
        <location evidence="1">Cytoplasmic vesicle</location>
        <location evidence="1">Secretory vesicle membrane</location>
        <topology evidence="1">Multi-pass membrane protein</topology>
    </subcellularLocation>
</comment>
<comment type="similarity">
    <text evidence="2">Belongs to the cation diffusion facilitator (CDF) transporter (TC 2.A.4) family. SLC30A subfamily.</text>
</comment>
<dbReference type="InterPro" id="IPR027470">
    <property type="entry name" value="Cation_efflux_CTD"/>
</dbReference>
<evidence type="ECO:0000256" key="8">
    <source>
        <dbReference type="ARBA" id="ARBA00022989"/>
    </source>
</evidence>
<evidence type="ECO:0000259" key="14">
    <source>
        <dbReference type="Pfam" id="PF01545"/>
    </source>
</evidence>
<name>A0AAW2HFQ1_9NEOP</name>
<keyword evidence="11" id="KW-0968">Cytoplasmic vesicle</keyword>
<comment type="caution">
    <text evidence="16">The sequence shown here is derived from an EMBL/GenBank/DDBJ whole genome shotgun (WGS) entry which is preliminary data.</text>
</comment>
<dbReference type="InterPro" id="IPR027469">
    <property type="entry name" value="Cation_efflux_TMD_sf"/>
</dbReference>
<evidence type="ECO:0000256" key="7">
    <source>
        <dbReference type="ARBA" id="ARBA00022906"/>
    </source>
</evidence>
<keyword evidence="7" id="KW-0864">Zinc transport</keyword>
<dbReference type="Gene3D" id="1.20.1510.10">
    <property type="entry name" value="Cation efflux protein transmembrane domain"/>
    <property type="match status" value="1"/>
</dbReference>
<sequence>MTSRYFGALVTEDAVTLLGNPLNSDHGNPDEFDHSEDCITCRNSGTNFCMSHNTGPHNDSNNVQCYQFASKYSNDNSRVRLILAICLCFLFMGAEVIGGYIAGSLAIITDGIHLVMDLFGFLISLIALSSSQKRSTKQFNLGFYRIEILSTLISITIIWVMTGIFMYLASVRLFNNDYEIEVDLMLLVSCFGVVINVVMCLVLHGGCSKRHMHSHISNEQGNSQGHQNINVQAAIIHVLGDLVQSIGVFISSLIIKFYPNAKFMDPVCTFLFSVIVICSTLKLLKDSVYIVMEACPSSINYNNVLVNLKGLNGVRFVHNLCIWSLTINTNVLTVHLVIDDSVDPEIVLRQAQKLFTKKYNIAYHTIQVEKMHSKCLTSCDKPSWN</sequence>
<keyword evidence="8 13" id="KW-1133">Transmembrane helix</keyword>
<dbReference type="EMBL" id="JARGDH010000005">
    <property type="protein sequence ID" value="KAL0268624.1"/>
    <property type="molecule type" value="Genomic_DNA"/>
</dbReference>
<evidence type="ECO:0000313" key="16">
    <source>
        <dbReference type="EMBL" id="KAL0268625.1"/>
    </source>
</evidence>
<evidence type="ECO:0000256" key="9">
    <source>
        <dbReference type="ARBA" id="ARBA00023065"/>
    </source>
</evidence>
<gene>
    <name evidence="16" type="ORF">PYX00_010484</name>
</gene>
<feature type="transmembrane region" description="Helical" evidence="13">
    <location>
        <begin position="148"/>
        <end position="169"/>
    </location>
</feature>
<keyword evidence="10 13" id="KW-0472">Membrane</keyword>
<evidence type="ECO:0000256" key="13">
    <source>
        <dbReference type="SAM" id="Phobius"/>
    </source>
</evidence>
<feature type="transmembrane region" description="Helical" evidence="13">
    <location>
        <begin position="263"/>
        <end position="284"/>
    </location>
</feature>
<evidence type="ECO:0000256" key="3">
    <source>
        <dbReference type="ARBA" id="ARBA00022448"/>
    </source>
</evidence>
<comment type="catalytic activity">
    <reaction evidence="12">
        <text>Zn(2+)(in) + 2 H(+)(out) = Zn(2+)(out) + 2 H(+)(in)</text>
        <dbReference type="Rhea" id="RHEA:72627"/>
        <dbReference type="ChEBI" id="CHEBI:15378"/>
        <dbReference type="ChEBI" id="CHEBI:29105"/>
    </reaction>
</comment>
<dbReference type="GO" id="GO:0005886">
    <property type="term" value="C:plasma membrane"/>
    <property type="evidence" value="ECO:0007669"/>
    <property type="project" value="TreeGrafter"/>
</dbReference>
<dbReference type="InterPro" id="IPR002524">
    <property type="entry name" value="Cation_efflux"/>
</dbReference>
<accession>A0AAW2HFQ1</accession>
<feature type="transmembrane region" description="Helical" evidence="13">
    <location>
        <begin position="81"/>
        <end position="101"/>
    </location>
</feature>
<keyword evidence="3" id="KW-0813">Transport</keyword>
<dbReference type="GO" id="GO:0046872">
    <property type="term" value="F:metal ion binding"/>
    <property type="evidence" value="ECO:0007669"/>
    <property type="project" value="UniProtKB-KW"/>
</dbReference>
<feature type="domain" description="Cation efflux protein transmembrane" evidence="14">
    <location>
        <begin position="81"/>
        <end position="290"/>
    </location>
</feature>
<dbReference type="Pfam" id="PF16916">
    <property type="entry name" value="ZT_dimer"/>
    <property type="match status" value="1"/>
</dbReference>
<dbReference type="NCBIfam" id="TIGR01297">
    <property type="entry name" value="CDF"/>
    <property type="match status" value="1"/>
</dbReference>
<keyword evidence="4 13" id="KW-0812">Transmembrane</keyword>
<dbReference type="AlphaFoldDB" id="A0AAW2HFQ1"/>
<keyword evidence="9" id="KW-0406">Ion transport</keyword>
<keyword evidence="5" id="KW-0479">Metal-binding</keyword>